<dbReference type="AlphaFoldDB" id="A0A1F5KG39"/>
<dbReference type="EMBL" id="MFDD01000014">
    <property type="protein sequence ID" value="OGE39912.1"/>
    <property type="molecule type" value="Genomic_DNA"/>
</dbReference>
<protein>
    <recommendedName>
        <fullName evidence="3">Magnesium chelatase</fullName>
    </recommendedName>
</protein>
<proteinExistence type="predicted"/>
<reference evidence="1 2" key="1">
    <citation type="journal article" date="2016" name="Nat. Commun.">
        <title>Thousands of microbial genomes shed light on interconnected biogeochemical processes in an aquifer system.</title>
        <authorList>
            <person name="Anantharaman K."/>
            <person name="Brown C.T."/>
            <person name="Hug L.A."/>
            <person name="Sharon I."/>
            <person name="Castelle C.J."/>
            <person name="Probst A.J."/>
            <person name="Thomas B.C."/>
            <person name="Singh A."/>
            <person name="Wilkins M.J."/>
            <person name="Karaoz U."/>
            <person name="Brodie E.L."/>
            <person name="Williams K.H."/>
            <person name="Hubbard S.S."/>
            <person name="Banfield J.F."/>
        </authorList>
    </citation>
    <scope>NUCLEOTIDE SEQUENCE [LARGE SCALE GENOMIC DNA]</scope>
</reference>
<sequence>MLAKVLSGALNGLEGTVVVIEADIASLGLPSFTIVGLADRAIEEKRVTESLQYRIRDDG</sequence>
<evidence type="ECO:0000313" key="1">
    <source>
        <dbReference type="EMBL" id="OGE39912.1"/>
    </source>
</evidence>
<evidence type="ECO:0000313" key="2">
    <source>
        <dbReference type="Proteomes" id="UP000177328"/>
    </source>
</evidence>
<accession>A0A1F5KG39</accession>
<gene>
    <name evidence="1" type="ORF">A3D25_03830</name>
</gene>
<dbReference type="Proteomes" id="UP000177328">
    <property type="component" value="Unassembled WGS sequence"/>
</dbReference>
<organism evidence="1 2">
    <name type="scientific">Candidatus Daviesbacteria bacterium RIFCSPHIGHO2_02_FULL_43_12</name>
    <dbReference type="NCBI Taxonomy" id="1797776"/>
    <lineage>
        <taxon>Bacteria</taxon>
        <taxon>Candidatus Daviesiibacteriota</taxon>
    </lineage>
</organism>
<evidence type="ECO:0008006" key="3">
    <source>
        <dbReference type="Google" id="ProtNLM"/>
    </source>
</evidence>
<name>A0A1F5KG39_9BACT</name>
<comment type="caution">
    <text evidence="1">The sequence shown here is derived from an EMBL/GenBank/DDBJ whole genome shotgun (WGS) entry which is preliminary data.</text>
</comment>